<comment type="caution">
    <text evidence="8">The sequence shown here is derived from an EMBL/GenBank/DDBJ whole genome shotgun (WGS) entry which is preliminary data.</text>
</comment>
<dbReference type="InterPro" id="IPR007632">
    <property type="entry name" value="Anoctamin"/>
</dbReference>
<comment type="subcellular location">
    <subcellularLocation>
        <location evidence="1 6">Membrane</location>
        <topology evidence="1 6">Multi-pass membrane protein</topology>
    </subcellularLocation>
</comment>
<evidence type="ECO:0000256" key="3">
    <source>
        <dbReference type="ARBA" id="ARBA00022692"/>
    </source>
</evidence>
<keyword evidence="9" id="KW-1185">Reference proteome</keyword>
<dbReference type="OrthoDB" id="296386at2759"/>
<feature type="non-terminal residue" evidence="8">
    <location>
        <position position="654"/>
    </location>
</feature>
<keyword evidence="5 6" id="KW-0472">Membrane</keyword>
<feature type="transmembrane region" description="Helical" evidence="6">
    <location>
        <begin position="435"/>
        <end position="457"/>
    </location>
</feature>
<feature type="non-terminal residue" evidence="8">
    <location>
        <position position="1"/>
    </location>
</feature>
<feature type="domain" description="Anoctamin transmembrane" evidence="7">
    <location>
        <begin position="202"/>
        <end position="628"/>
    </location>
</feature>
<evidence type="ECO:0000313" key="8">
    <source>
        <dbReference type="EMBL" id="KAG2456005.1"/>
    </source>
</evidence>
<dbReference type="PANTHER" id="PTHR12308:SF40">
    <property type="entry name" value="ANOCTAMIN-10"/>
    <property type="match status" value="1"/>
</dbReference>
<feature type="transmembrane region" description="Helical" evidence="6">
    <location>
        <begin position="402"/>
        <end position="423"/>
    </location>
</feature>
<feature type="transmembrane region" description="Helical" evidence="6">
    <location>
        <begin position="359"/>
        <end position="376"/>
    </location>
</feature>
<dbReference type="Pfam" id="PF04547">
    <property type="entry name" value="Anoctamin"/>
    <property type="match status" value="1"/>
</dbReference>
<name>A0A8X7WU10_POLSE</name>
<protein>
    <recommendedName>
        <fullName evidence="6">Anoctamin</fullName>
    </recommendedName>
</protein>
<sequence>MVSKYHEELRNEDLSLPFTPMVVIELVSSTKEEAIQWLVKKIRDKKEQGGADLKVTAVSRGQELLDNSSPNLLLVGASKKRLLLGAEETGLVKECKDGSMRAFTCSNRGSFKMLADDGCLFSIAECQYIVKHALDSLRARQEAMVPGYPLIRLYPGKSVLQRLEARGLLTQVFPLHNKDDLKKLAECWYGKLKPTFQPLDDIRHYFGEEIAMYFAFLQYFTLALFPKALVGLLYYLFAWEDYDKYVIFATLNLVWSTVFLEVWKRYSATLAYKWGTLSRQLEFEEPRPAFHGVLGRNPVTGRTEPVYSNVQRSLKIYLVSVPFVLFSLYVSLCIMMVYFEMEFWMQSYSSRRPSPWSGLLLYVPGIAYATVIEIMNRINRFAAEVLTEWENHALESSYQNHFIVKVLVFNFLNCFSSLFYIAFVMQDLKLLRQSLATLLITTQIVSQVIEAFLPYWLQTRNRQRIHKKRRDLPAYRRAPWLEQVELERSMLAYTGTFDDYQELFLLFGYVSFFSCVFPLAAFFAVLNNVTEMYTDAFKMCKDFKRPFLEPAANIGVWQLAFETMSVVALITNCALIGMSPPVRLAYRDAEADLILLVVAVEHALLALKFVLCLVIPDVPREIQTKLARMDFEKLQALKQQRLQQARESLELNGG</sequence>
<evidence type="ECO:0000256" key="4">
    <source>
        <dbReference type="ARBA" id="ARBA00022989"/>
    </source>
</evidence>
<comment type="similarity">
    <text evidence="2 6">Belongs to the anoctamin family.</text>
</comment>
<evidence type="ECO:0000259" key="7">
    <source>
        <dbReference type="Pfam" id="PF04547"/>
    </source>
</evidence>
<dbReference type="EMBL" id="JAATIS010009265">
    <property type="protein sequence ID" value="KAG2456005.1"/>
    <property type="molecule type" value="Genomic_DNA"/>
</dbReference>
<evidence type="ECO:0000256" key="6">
    <source>
        <dbReference type="RuleBase" id="RU280814"/>
    </source>
</evidence>
<evidence type="ECO:0000256" key="1">
    <source>
        <dbReference type="ARBA" id="ARBA00004141"/>
    </source>
</evidence>
<proteinExistence type="inferred from homology"/>
<evidence type="ECO:0000256" key="5">
    <source>
        <dbReference type="ARBA" id="ARBA00023136"/>
    </source>
</evidence>
<feature type="transmembrane region" description="Helical" evidence="6">
    <location>
        <begin position="213"/>
        <end position="239"/>
    </location>
</feature>
<dbReference type="GO" id="GO:0005254">
    <property type="term" value="F:chloride channel activity"/>
    <property type="evidence" value="ECO:0007669"/>
    <property type="project" value="TreeGrafter"/>
</dbReference>
<feature type="transmembrane region" description="Helical" evidence="6">
    <location>
        <begin position="316"/>
        <end position="339"/>
    </location>
</feature>
<keyword evidence="4 6" id="KW-1133">Transmembrane helix</keyword>
<evidence type="ECO:0000256" key="2">
    <source>
        <dbReference type="ARBA" id="ARBA00009671"/>
    </source>
</evidence>
<reference evidence="8 9" key="1">
    <citation type="journal article" date="2021" name="Cell">
        <title>Tracing the genetic footprints of vertebrate landing in non-teleost ray-finned fishes.</title>
        <authorList>
            <person name="Bi X."/>
            <person name="Wang K."/>
            <person name="Yang L."/>
            <person name="Pan H."/>
            <person name="Jiang H."/>
            <person name="Wei Q."/>
            <person name="Fang M."/>
            <person name="Yu H."/>
            <person name="Zhu C."/>
            <person name="Cai Y."/>
            <person name="He Y."/>
            <person name="Gan X."/>
            <person name="Zeng H."/>
            <person name="Yu D."/>
            <person name="Zhu Y."/>
            <person name="Jiang H."/>
            <person name="Qiu Q."/>
            <person name="Yang H."/>
            <person name="Zhang Y.E."/>
            <person name="Wang W."/>
            <person name="Zhu M."/>
            <person name="He S."/>
            <person name="Zhang G."/>
        </authorList>
    </citation>
    <scope>NUCLEOTIDE SEQUENCE [LARGE SCALE GENOMIC DNA]</scope>
    <source>
        <strain evidence="8">Bchr_013</strain>
    </source>
</reference>
<feature type="transmembrane region" description="Helical" evidence="6">
    <location>
        <begin position="593"/>
        <end position="615"/>
    </location>
</feature>
<gene>
    <name evidence="8" type="primary">Ano10_1</name>
    <name evidence="8" type="ORF">GTO96_0008109</name>
</gene>
<evidence type="ECO:0000313" key="9">
    <source>
        <dbReference type="Proteomes" id="UP000886611"/>
    </source>
</evidence>
<dbReference type="AlphaFoldDB" id="A0A8X7WU10"/>
<keyword evidence="3 6" id="KW-0812">Transmembrane</keyword>
<dbReference type="GO" id="GO:0005886">
    <property type="term" value="C:plasma membrane"/>
    <property type="evidence" value="ECO:0007669"/>
    <property type="project" value="TreeGrafter"/>
</dbReference>
<feature type="transmembrane region" description="Helical" evidence="6">
    <location>
        <begin position="503"/>
        <end position="526"/>
    </location>
</feature>
<dbReference type="PANTHER" id="PTHR12308">
    <property type="entry name" value="ANOCTAMIN"/>
    <property type="match status" value="1"/>
</dbReference>
<organism evidence="8 9">
    <name type="scientific">Polypterus senegalus</name>
    <name type="common">Senegal bichir</name>
    <dbReference type="NCBI Taxonomy" id="55291"/>
    <lineage>
        <taxon>Eukaryota</taxon>
        <taxon>Metazoa</taxon>
        <taxon>Chordata</taxon>
        <taxon>Craniata</taxon>
        <taxon>Vertebrata</taxon>
        <taxon>Euteleostomi</taxon>
        <taxon>Actinopterygii</taxon>
        <taxon>Polypteriformes</taxon>
        <taxon>Polypteridae</taxon>
        <taxon>Polypterus</taxon>
    </lineage>
</organism>
<accession>A0A8X7WU10</accession>
<dbReference type="Proteomes" id="UP000886611">
    <property type="component" value="Unassembled WGS sequence"/>
</dbReference>
<feature type="transmembrane region" description="Helical" evidence="6">
    <location>
        <begin position="245"/>
        <end position="263"/>
    </location>
</feature>
<dbReference type="InterPro" id="IPR049452">
    <property type="entry name" value="Anoctamin_TM"/>
</dbReference>